<keyword evidence="4 7" id="KW-0238">DNA-binding</keyword>
<dbReference type="Gene3D" id="3.40.50.2300">
    <property type="match status" value="1"/>
</dbReference>
<dbReference type="Pfam" id="PF21695">
    <property type="entry name" value="GlnR_1st"/>
    <property type="match status" value="1"/>
</dbReference>
<dbReference type="Proteomes" id="UP000240424">
    <property type="component" value="Unassembled WGS sequence"/>
</dbReference>
<dbReference type="GO" id="GO:0000976">
    <property type="term" value="F:transcription cis-regulatory region binding"/>
    <property type="evidence" value="ECO:0007669"/>
    <property type="project" value="TreeGrafter"/>
</dbReference>
<dbReference type="InterPro" id="IPR016032">
    <property type="entry name" value="Sig_transdc_resp-reg_C-effctor"/>
</dbReference>
<reference evidence="9 10" key="1">
    <citation type="submission" date="2017-01" db="EMBL/GenBank/DDBJ databases">
        <authorList>
            <consortium name="Urmite Genomes"/>
        </authorList>
    </citation>
    <scope>NUCLEOTIDE SEQUENCE [LARGE SCALE GENOMIC DNA]</scope>
    <source>
        <strain evidence="9 10">AB215</strain>
    </source>
</reference>
<dbReference type="SMART" id="SM00862">
    <property type="entry name" value="Trans_reg_C"/>
    <property type="match status" value="1"/>
</dbReference>
<gene>
    <name evidence="9" type="ORF">MNAB215_5804</name>
</gene>
<evidence type="ECO:0000256" key="4">
    <source>
        <dbReference type="ARBA" id="ARBA00023125"/>
    </source>
</evidence>
<sequence>LAALSGHLPTRCLTGSGARHTLLDLEMSLDVLLVTDEDDFESALPTLKSLTQTIRRAPLDDHADGQHKTADVAIIDARTDLTTARGVCRRLTANAPGVAVVAVVAPTNIMAVDVDWHFDDVMMPAASADELEARLRLAIKRRRSAVDGTWKFGDLLLHPGSFTGSLAGNELSLTVTEFKLLNFLVQHAGRAFSRTRLMHEVWGYDCNGRVRTVDVHVRRLRAKLGTDYESIIDTVRGVGYMAVTPPQPQWITTSS</sequence>
<dbReference type="Pfam" id="PF00486">
    <property type="entry name" value="Trans_reg_C"/>
    <property type="match status" value="1"/>
</dbReference>
<dbReference type="InterPro" id="IPR039420">
    <property type="entry name" value="WalR-like"/>
</dbReference>
<name>A0A2U3PIK5_9MYCO</name>
<feature type="domain" description="OmpR/PhoB-type" evidence="8">
    <location>
        <begin position="147"/>
        <end position="244"/>
    </location>
</feature>
<accession>A0A2U3PIK5</accession>
<evidence type="ECO:0000256" key="1">
    <source>
        <dbReference type="ARBA" id="ARBA00022553"/>
    </source>
</evidence>
<dbReference type="CDD" id="cd00383">
    <property type="entry name" value="trans_reg_C"/>
    <property type="match status" value="1"/>
</dbReference>
<evidence type="ECO:0000256" key="7">
    <source>
        <dbReference type="PROSITE-ProRule" id="PRU01091"/>
    </source>
</evidence>
<evidence type="ECO:0000256" key="3">
    <source>
        <dbReference type="ARBA" id="ARBA00023015"/>
    </source>
</evidence>
<feature type="DNA-binding region" description="OmpR/PhoB-type" evidence="7">
    <location>
        <begin position="147"/>
        <end position="244"/>
    </location>
</feature>
<dbReference type="FunFam" id="1.10.10.10:FF:000216">
    <property type="entry name" value="DNA-binding response regulator"/>
    <property type="match status" value="1"/>
</dbReference>
<evidence type="ECO:0000313" key="10">
    <source>
        <dbReference type="Proteomes" id="UP000240424"/>
    </source>
</evidence>
<dbReference type="Gene3D" id="1.10.10.10">
    <property type="entry name" value="Winged helix-like DNA-binding domain superfamily/Winged helix DNA-binding domain"/>
    <property type="match status" value="1"/>
</dbReference>
<evidence type="ECO:0000259" key="8">
    <source>
        <dbReference type="PROSITE" id="PS51755"/>
    </source>
</evidence>
<dbReference type="PANTHER" id="PTHR48111">
    <property type="entry name" value="REGULATOR OF RPOS"/>
    <property type="match status" value="1"/>
</dbReference>
<keyword evidence="3" id="KW-0805">Transcription regulation</keyword>
<feature type="non-terminal residue" evidence="9">
    <location>
        <position position="1"/>
    </location>
</feature>
<dbReference type="SUPFAM" id="SSF46894">
    <property type="entry name" value="C-terminal effector domain of the bipartite response regulators"/>
    <property type="match status" value="1"/>
</dbReference>
<keyword evidence="10" id="KW-1185">Reference proteome</keyword>
<evidence type="ECO:0000256" key="6">
    <source>
        <dbReference type="ARBA" id="ARBA00023163"/>
    </source>
</evidence>
<dbReference type="GO" id="GO:0000156">
    <property type="term" value="F:phosphorelay response regulator activity"/>
    <property type="evidence" value="ECO:0007669"/>
    <property type="project" value="TreeGrafter"/>
</dbReference>
<dbReference type="PROSITE" id="PS51755">
    <property type="entry name" value="OMPR_PHOB"/>
    <property type="match status" value="1"/>
</dbReference>
<keyword evidence="5" id="KW-0010">Activator</keyword>
<dbReference type="InterPro" id="IPR001867">
    <property type="entry name" value="OmpR/PhoB-type_DNA-bd"/>
</dbReference>
<dbReference type="AlphaFoldDB" id="A0A2U3PIK5"/>
<keyword evidence="1" id="KW-0597">Phosphoprotein</keyword>
<evidence type="ECO:0000256" key="5">
    <source>
        <dbReference type="ARBA" id="ARBA00023159"/>
    </source>
</evidence>
<proteinExistence type="predicted"/>
<keyword evidence="2" id="KW-0902">Two-component regulatory system</keyword>
<dbReference type="GO" id="GO:0006355">
    <property type="term" value="P:regulation of DNA-templated transcription"/>
    <property type="evidence" value="ECO:0007669"/>
    <property type="project" value="InterPro"/>
</dbReference>
<dbReference type="PANTHER" id="PTHR48111:SF16">
    <property type="entry name" value="TRANSCRIPTIONAL REGULATORY PROTEIN GLNR"/>
    <property type="match status" value="1"/>
</dbReference>
<dbReference type="InterPro" id="IPR036388">
    <property type="entry name" value="WH-like_DNA-bd_sf"/>
</dbReference>
<protein>
    <submittedName>
        <fullName evidence="9">DNA-binding response regulator, OmpR family, contains REC and winged-helix (WHTH) domain</fullName>
    </submittedName>
</protein>
<evidence type="ECO:0000256" key="2">
    <source>
        <dbReference type="ARBA" id="ARBA00023012"/>
    </source>
</evidence>
<dbReference type="EMBL" id="FUEZ01000004">
    <property type="protein sequence ID" value="SPM43578.1"/>
    <property type="molecule type" value="Genomic_DNA"/>
</dbReference>
<organism evidence="9 10">
    <name type="scientific">Mycobacterium numidiamassiliense</name>
    <dbReference type="NCBI Taxonomy" id="1841861"/>
    <lineage>
        <taxon>Bacteria</taxon>
        <taxon>Bacillati</taxon>
        <taxon>Actinomycetota</taxon>
        <taxon>Actinomycetes</taxon>
        <taxon>Mycobacteriales</taxon>
        <taxon>Mycobacteriaceae</taxon>
        <taxon>Mycobacterium</taxon>
    </lineage>
</organism>
<dbReference type="GO" id="GO:0032993">
    <property type="term" value="C:protein-DNA complex"/>
    <property type="evidence" value="ECO:0007669"/>
    <property type="project" value="TreeGrafter"/>
</dbReference>
<keyword evidence="6" id="KW-0804">Transcription</keyword>
<dbReference type="STRING" id="1841861.GCA_900157365_04123"/>
<evidence type="ECO:0000313" key="9">
    <source>
        <dbReference type="EMBL" id="SPM43578.1"/>
    </source>
</evidence>
<dbReference type="InterPro" id="IPR049170">
    <property type="entry name" value="GlnR_N"/>
</dbReference>
<dbReference type="GO" id="GO:0005829">
    <property type="term" value="C:cytosol"/>
    <property type="evidence" value="ECO:0007669"/>
    <property type="project" value="TreeGrafter"/>
</dbReference>